<dbReference type="RefSeq" id="WP_145220768.1">
    <property type="nucleotide sequence ID" value="NZ_CP036432.1"/>
</dbReference>
<keyword evidence="2" id="KW-0732">Signal</keyword>
<keyword evidence="4" id="KW-1185">Reference proteome</keyword>
<organism evidence="3 4">
    <name type="scientific">Stieleria magnilauensis</name>
    <dbReference type="NCBI Taxonomy" id="2527963"/>
    <lineage>
        <taxon>Bacteria</taxon>
        <taxon>Pseudomonadati</taxon>
        <taxon>Planctomycetota</taxon>
        <taxon>Planctomycetia</taxon>
        <taxon>Pirellulales</taxon>
        <taxon>Pirellulaceae</taxon>
        <taxon>Stieleria</taxon>
    </lineage>
</organism>
<name>A0ABX5Y2E7_9BACT</name>
<evidence type="ECO:0000313" key="3">
    <source>
        <dbReference type="EMBL" id="QDV88453.1"/>
    </source>
</evidence>
<protein>
    <recommendedName>
        <fullName evidence="5">Secreted protein</fullName>
    </recommendedName>
</protein>
<feature type="signal peptide" evidence="2">
    <location>
        <begin position="1"/>
        <end position="26"/>
    </location>
</feature>
<evidence type="ECO:0000256" key="2">
    <source>
        <dbReference type="SAM" id="SignalP"/>
    </source>
</evidence>
<evidence type="ECO:0000256" key="1">
    <source>
        <dbReference type="SAM" id="MobiDB-lite"/>
    </source>
</evidence>
<sequence length="284" mass="32019">MVRRLKPFHAVVVTLFLLVSISSSTAQQPAQQPAQPKPEVIRDRFAELADRISIAPSGRSREPFTRHPQPALSWSNPERQTPAGAMYLWTASGRPQVALCLYPVGEDVIDLEFQSLSEQALNADSNDRLMWQPAGPGIQWTPIESAPRPAQSAFLRLRQMRVLARKFSSQLVPPDKNPVELRLLDTPVYRYELDEAASKSSASKSNRANADLIDGAVFTFVQGTDPEVLLLIEAYHDGDRQAWRYALARMSIVPTQVRHADSLVWETDWAIQRPHTPYFVYKSF</sequence>
<proteinExistence type="predicted"/>
<evidence type="ECO:0008006" key="5">
    <source>
        <dbReference type="Google" id="ProtNLM"/>
    </source>
</evidence>
<feature type="region of interest" description="Disordered" evidence="1">
    <location>
        <begin position="56"/>
        <end position="77"/>
    </location>
</feature>
<dbReference type="Proteomes" id="UP000318081">
    <property type="component" value="Chromosome"/>
</dbReference>
<reference evidence="3 4" key="1">
    <citation type="submission" date="2019-02" db="EMBL/GenBank/DDBJ databases">
        <title>Deep-cultivation of Planctomycetes and their phenomic and genomic characterization uncovers novel biology.</title>
        <authorList>
            <person name="Wiegand S."/>
            <person name="Jogler M."/>
            <person name="Boedeker C."/>
            <person name="Pinto D."/>
            <person name="Vollmers J."/>
            <person name="Rivas-Marin E."/>
            <person name="Kohn T."/>
            <person name="Peeters S.H."/>
            <person name="Heuer A."/>
            <person name="Rast P."/>
            <person name="Oberbeckmann S."/>
            <person name="Bunk B."/>
            <person name="Jeske O."/>
            <person name="Meyerdierks A."/>
            <person name="Storesund J.E."/>
            <person name="Kallscheuer N."/>
            <person name="Luecker S."/>
            <person name="Lage O.M."/>
            <person name="Pohl T."/>
            <person name="Merkel B.J."/>
            <person name="Hornburger P."/>
            <person name="Mueller R.-W."/>
            <person name="Bruemmer F."/>
            <person name="Labrenz M."/>
            <person name="Spormann A.M."/>
            <person name="Op den Camp H."/>
            <person name="Overmann J."/>
            <person name="Amann R."/>
            <person name="Jetten M.S.M."/>
            <person name="Mascher T."/>
            <person name="Medema M.H."/>
            <person name="Devos D.P."/>
            <person name="Kaster A.-K."/>
            <person name="Ovreas L."/>
            <person name="Rohde M."/>
            <person name="Galperin M.Y."/>
            <person name="Jogler C."/>
        </authorList>
    </citation>
    <scope>NUCLEOTIDE SEQUENCE [LARGE SCALE GENOMIC DNA]</scope>
    <source>
        <strain evidence="3 4">TBK1r</strain>
    </source>
</reference>
<accession>A0ABX5Y2E7</accession>
<gene>
    <name evidence="3" type="ORF">TBK1r_74860</name>
</gene>
<dbReference type="EMBL" id="CP036432">
    <property type="protein sequence ID" value="QDV88453.1"/>
    <property type="molecule type" value="Genomic_DNA"/>
</dbReference>
<evidence type="ECO:0000313" key="4">
    <source>
        <dbReference type="Proteomes" id="UP000318081"/>
    </source>
</evidence>
<feature type="chain" id="PRO_5045540566" description="Secreted protein" evidence="2">
    <location>
        <begin position="27"/>
        <end position="284"/>
    </location>
</feature>